<proteinExistence type="predicted"/>
<name>A0ABS7NK06_9RHOB</name>
<evidence type="ECO:0000313" key="2">
    <source>
        <dbReference type="Proteomes" id="UP000766629"/>
    </source>
</evidence>
<reference evidence="1 2" key="1">
    <citation type="submission" date="2021-06" db="EMBL/GenBank/DDBJ databases">
        <title>50 bacteria genomes isolated from Dapeng, Shenzhen, China.</title>
        <authorList>
            <person name="Zheng W."/>
            <person name="Yu S."/>
            <person name="Huang Y."/>
        </authorList>
    </citation>
    <scope>NUCLEOTIDE SEQUENCE [LARGE SCALE GENOMIC DNA]</scope>
    <source>
        <strain evidence="1 2">DP1N14-2</strain>
    </source>
</reference>
<dbReference type="RefSeq" id="WP_222509313.1">
    <property type="nucleotide sequence ID" value="NZ_JAHVJA010000009.1"/>
</dbReference>
<sequence>MTEKLTLLDNCAVRAPVGCRISRSALMETQRPSWLFGRHPAADQRSAGVTATGLRDTAITSIAGARAEAAHAGATFIS</sequence>
<evidence type="ECO:0000313" key="1">
    <source>
        <dbReference type="EMBL" id="MBY6141236.1"/>
    </source>
</evidence>
<keyword evidence="2" id="KW-1185">Reference proteome</keyword>
<protein>
    <submittedName>
        <fullName evidence="1">Uncharacterized protein</fullName>
    </submittedName>
</protein>
<comment type="caution">
    <text evidence="1">The sequence shown here is derived from an EMBL/GenBank/DDBJ whole genome shotgun (WGS) entry which is preliminary data.</text>
</comment>
<dbReference type="Proteomes" id="UP000766629">
    <property type="component" value="Unassembled WGS sequence"/>
</dbReference>
<accession>A0ABS7NK06</accession>
<dbReference type="EMBL" id="JAHVJA010000009">
    <property type="protein sequence ID" value="MBY6141236.1"/>
    <property type="molecule type" value="Genomic_DNA"/>
</dbReference>
<gene>
    <name evidence="1" type="ORF">KUV26_17495</name>
</gene>
<organism evidence="1 2">
    <name type="scientific">Leisingera daeponensis</name>
    <dbReference type="NCBI Taxonomy" id="405746"/>
    <lineage>
        <taxon>Bacteria</taxon>
        <taxon>Pseudomonadati</taxon>
        <taxon>Pseudomonadota</taxon>
        <taxon>Alphaproteobacteria</taxon>
        <taxon>Rhodobacterales</taxon>
        <taxon>Roseobacteraceae</taxon>
        <taxon>Leisingera</taxon>
    </lineage>
</organism>